<sequence length="375" mass="39854">MSQSIPTQKQWNVVPGEEGFDSLKFTEQQYTPEIGDNQVLVKIQGASLNVRVPLSPHESSALIADNETQFRDLLVARGEYPFGLKENVVPGSDGAGTVLAVGRHATRFRPGDRVITMINPQHLGGAITLPIAQHGTGATVDGTLRSLGVFDEQGLVAMPAGLTFVEAATLSCAGLTAWNALFGLNGRQLTAGQWLLTQGTGGVSLFAVQFAKAVGARVIATTSSREKGRILEKLGADHIINYRETPEWGAVAKSLTAGGVGVDHVVEVAGPASIAQSVASLRLDGTLTIVGSVGGGDGGKGLPGLMDCWTSLFTTRGVWVGNRLQMEDMCRAIEANVEKLRPVVDPKVFKLEELREAYEYQWAGKHQGKVCIEIA</sequence>
<dbReference type="PANTHER" id="PTHR45033:SF2">
    <property type="entry name" value="ZINC-TYPE ALCOHOL DEHYDROGENASE-LIKE PROTEIN C1773.06C"/>
    <property type="match status" value="1"/>
</dbReference>
<feature type="domain" description="Enoyl reductase (ER)" evidence="1">
    <location>
        <begin position="19"/>
        <end position="372"/>
    </location>
</feature>
<gene>
    <name evidence="2" type="ORF">SLS62_006968</name>
</gene>
<dbReference type="Gene3D" id="3.90.180.10">
    <property type="entry name" value="Medium-chain alcohol dehydrogenases, catalytic domain"/>
    <property type="match status" value="1"/>
</dbReference>
<organism evidence="2 3">
    <name type="scientific">Diatrype stigma</name>
    <dbReference type="NCBI Taxonomy" id="117547"/>
    <lineage>
        <taxon>Eukaryota</taxon>
        <taxon>Fungi</taxon>
        <taxon>Dikarya</taxon>
        <taxon>Ascomycota</taxon>
        <taxon>Pezizomycotina</taxon>
        <taxon>Sordariomycetes</taxon>
        <taxon>Xylariomycetidae</taxon>
        <taxon>Xylariales</taxon>
        <taxon>Diatrypaceae</taxon>
        <taxon>Diatrype</taxon>
    </lineage>
</organism>
<dbReference type="Gene3D" id="3.40.50.720">
    <property type="entry name" value="NAD(P)-binding Rossmann-like Domain"/>
    <property type="match status" value="1"/>
</dbReference>
<keyword evidence="3" id="KW-1185">Reference proteome</keyword>
<comment type="caution">
    <text evidence="2">The sequence shown here is derived from an EMBL/GenBank/DDBJ whole genome shotgun (WGS) entry which is preliminary data.</text>
</comment>
<evidence type="ECO:0000313" key="2">
    <source>
        <dbReference type="EMBL" id="KAK7751138.1"/>
    </source>
</evidence>
<protein>
    <recommendedName>
        <fullName evidence="1">Enoyl reductase (ER) domain-containing protein</fullName>
    </recommendedName>
</protein>
<dbReference type="SUPFAM" id="SSF50129">
    <property type="entry name" value="GroES-like"/>
    <property type="match status" value="1"/>
</dbReference>
<dbReference type="InterPro" id="IPR013149">
    <property type="entry name" value="ADH-like_C"/>
</dbReference>
<proteinExistence type="predicted"/>
<dbReference type="Pfam" id="PF00107">
    <property type="entry name" value="ADH_zinc_N"/>
    <property type="match status" value="1"/>
</dbReference>
<reference evidence="2 3" key="1">
    <citation type="submission" date="2024-02" db="EMBL/GenBank/DDBJ databases">
        <title>De novo assembly and annotation of 12 fungi associated with fruit tree decline syndrome in Ontario, Canada.</title>
        <authorList>
            <person name="Sulman M."/>
            <person name="Ellouze W."/>
            <person name="Ilyukhin E."/>
        </authorList>
    </citation>
    <scope>NUCLEOTIDE SEQUENCE [LARGE SCALE GENOMIC DNA]</scope>
    <source>
        <strain evidence="2 3">M11/M66-122</strain>
    </source>
</reference>
<dbReference type="AlphaFoldDB" id="A0AAN9UP16"/>
<dbReference type="EMBL" id="JAKJXP020000054">
    <property type="protein sequence ID" value="KAK7751138.1"/>
    <property type="molecule type" value="Genomic_DNA"/>
</dbReference>
<dbReference type="PANTHER" id="PTHR45033">
    <property type="match status" value="1"/>
</dbReference>
<dbReference type="SMART" id="SM00829">
    <property type="entry name" value="PKS_ER"/>
    <property type="match status" value="1"/>
</dbReference>
<name>A0AAN9UP16_9PEZI</name>
<dbReference type="InterPro" id="IPR020843">
    <property type="entry name" value="ER"/>
</dbReference>
<dbReference type="InterPro" id="IPR036291">
    <property type="entry name" value="NAD(P)-bd_dom_sf"/>
</dbReference>
<dbReference type="CDD" id="cd08276">
    <property type="entry name" value="MDR7"/>
    <property type="match status" value="1"/>
</dbReference>
<dbReference type="GO" id="GO:0016491">
    <property type="term" value="F:oxidoreductase activity"/>
    <property type="evidence" value="ECO:0007669"/>
    <property type="project" value="InterPro"/>
</dbReference>
<dbReference type="InterPro" id="IPR011032">
    <property type="entry name" value="GroES-like_sf"/>
</dbReference>
<dbReference type="Pfam" id="PF08240">
    <property type="entry name" value="ADH_N"/>
    <property type="match status" value="1"/>
</dbReference>
<dbReference type="InterPro" id="IPR013154">
    <property type="entry name" value="ADH-like_N"/>
</dbReference>
<accession>A0AAN9UP16</accession>
<dbReference type="InterPro" id="IPR052711">
    <property type="entry name" value="Zinc_ADH-like"/>
</dbReference>
<evidence type="ECO:0000313" key="3">
    <source>
        <dbReference type="Proteomes" id="UP001320420"/>
    </source>
</evidence>
<evidence type="ECO:0000259" key="1">
    <source>
        <dbReference type="SMART" id="SM00829"/>
    </source>
</evidence>
<dbReference type="SUPFAM" id="SSF51735">
    <property type="entry name" value="NAD(P)-binding Rossmann-fold domains"/>
    <property type="match status" value="1"/>
</dbReference>
<dbReference type="Proteomes" id="UP001320420">
    <property type="component" value="Unassembled WGS sequence"/>
</dbReference>